<keyword evidence="3" id="KW-1185">Reference proteome</keyword>
<keyword evidence="1" id="KW-0732">Signal</keyword>
<organism evidence="2 3">
    <name type="scientific">Paenibacillus montanisoli</name>
    <dbReference type="NCBI Taxonomy" id="2081970"/>
    <lineage>
        <taxon>Bacteria</taxon>
        <taxon>Bacillati</taxon>
        <taxon>Bacillota</taxon>
        <taxon>Bacilli</taxon>
        <taxon>Bacillales</taxon>
        <taxon>Paenibacillaceae</taxon>
        <taxon>Paenibacillus</taxon>
    </lineage>
</organism>
<dbReference type="RefSeq" id="WP_112882616.1">
    <property type="nucleotide sequence ID" value="NZ_QLUW01000002.1"/>
</dbReference>
<accession>A0A328U8J3</accession>
<reference evidence="2 3" key="1">
    <citation type="submission" date="2018-06" db="EMBL/GenBank/DDBJ databases">
        <title>Paenibacillus montanisoli sp. nov., isolated from mountain area soil.</title>
        <authorList>
            <person name="Wu M."/>
        </authorList>
    </citation>
    <scope>NUCLEOTIDE SEQUENCE [LARGE SCALE GENOMIC DNA]</scope>
    <source>
        <strain evidence="2 3">RA17</strain>
    </source>
</reference>
<feature type="signal peptide" evidence="1">
    <location>
        <begin position="1"/>
        <end position="26"/>
    </location>
</feature>
<evidence type="ECO:0000313" key="3">
    <source>
        <dbReference type="Proteomes" id="UP000249260"/>
    </source>
</evidence>
<evidence type="ECO:0000313" key="2">
    <source>
        <dbReference type="EMBL" id="RAP76396.1"/>
    </source>
</evidence>
<dbReference type="AlphaFoldDB" id="A0A328U8J3"/>
<feature type="chain" id="PRO_5016258028" description="DUF3939 domain-containing protein" evidence="1">
    <location>
        <begin position="27"/>
        <end position="243"/>
    </location>
</feature>
<evidence type="ECO:0000256" key="1">
    <source>
        <dbReference type="SAM" id="SignalP"/>
    </source>
</evidence>
<evidence type="ECO:0008006" key="4">
    <source>
        <dbReference type="Google" id="ProtNLM"/>
    </source>
</evidence>
<dbReference type="Proteomes" id="UP000249260">
    <property type="component" value="Unassembled WGS sequence"/>
</dbReference>
<dbReference type="EMBL" id="QLUW01000002">
    <property type="protein sequence ID" value="RAP76396.1"/>
    <property type="molecule type" value="Genomic_DNA"/>
</dbReference>
<proteinExistence type="predicted"/>
<gene>
    <name evidence="2" type="ORF">DL346_13470</name>
</gene>
<protein>
    <recommendedName>
        <fullName evidence="4">DUF3939 domain-containing protein</fullName>
    </recommendedName>
</protein>
<comment type="caution">
    <text evidence="2">The sequence shown here is derived from an EMBL/GenBank/DDBJ whole genome shotgun (WGS) entry which is preliminary data.</text>
</comment>
<sequence length="243" mass="26755">MKGLKKAAAAIVLALMAALLSGCLYPEDQLGQNQKPPKDAIMNVQAVIDQFQKDTGLLPIQNSTETTPLYEKFKVDFDKLKRMNYLSTIPETAYEQGGSYYYLVINEDTDPTVKLMNLVLYQQMNDVQAAVKNYADGHDGKLPEGASLYPSFKAIDFGSLDIKEPTLRSVFSGGTLTPMIDSMGHVYIDYGPDIMQALSKLESGKKPGESTDLRTLLVDSSDFVPVKSPVYRLVNGEPQAVQN</sequence>
<name>A0A328U8J3_9BACL</name>
<dbReference type="PROSITE" id="PS51257">
    <property type="entry name" value="PROKAR_LIPOPROTEIN"/>
    <property type="match status" value="1"/>
</dbReference>
<dbReference type="OrthoDB" id="2449131at2"/>